<evidence type="ECO:0000313" key="2">
    <source>
        <dbReference type="EMBL" id="KYO25526.1"/>
    </source>
</evidence>
<keyword evidence="3" id="KW-1185">Reference proteome</keyword>
<gene>
    <name evidence="2" type="ORF">Y1Q_0023962</name>
</gene>
<comment type="caution">
    <text evidence="2">The sequence shown here is derived from an EMBL/GenBank/DDBJ whole genome shotgun (WGS) entry which is preliminary data.</text>
</comment>
<accession>A0A151MLX3</accession>
<dbReference type="EMBL" id="AKHW03005753">
    <property type="protein sequence ID" value="KYO25526.1"/>
    <property type="molecule type" value="Genomic_DNA"/>
</dbReference>
<organism evidence="2 3">
    <name type="scientific">Alligator mississippiensis</name>
    <name type="common">American alligator</name>
    <dbReference type="NCBI Taxonomy" id="8496"/>
    <lineage>
        <taxon>Eukaryota</taxon>
        <taxon>Metazoa</taxon>
        <taxon>Chordata</taxon>
        <taxon>Craniata</taxon>
        <taxon>Vertebrata</taxon>
        <taxon>Euteleostomi</taxon>
        <taxon>Archelosauria</taxon>
        <taxon>Archosauria</taxon>
        <taxon>Crocodylia</taxon>
        <taxon>Alligatoridae</taxon>
        <taxon>Alligatorinae</taxon>
        <taxon>Alligator</taxon>
    </lineage>
</organism>
<protein>
    <submittedName>
        <fullName evidence="2">Uncharacterized protein</fullName>
    </submittedName>
</protein>
<dbReference type="AlphaFoldDB" id="A0A151MLX3"/>
<proteinExistence type="predicted"/>
<name>A0A151MLX3_ALLMI</name>
<reference evidence="2 3" key="1">
    <citation type="journal article" date="2012" name="Genome Biol.">
        <title>Sequencing three crocodilian genomes to illuminate the evolution of archosaurs and amniotes.</title>
        <authorList>
            <person name="St John J.A."/>
            <person name="Braun E.L."/>
            <person name="Isberg S.R."/>
            <person name="Miles L.G."/>
            <person name="Chong A.Y."/>
            <person name="Gongora J."/>
            <person name="Dalzell P."/>
            <person name="Moran C."/>
            <person name="Bed'hom B."/>
            <person name="Abzhanov A."/>
            <person name="Burgess S.C."/>
            <person name="Cooksey A.M."/>
            <person name="Castoe T.A."/>
            <person name="Crawford N.G."/>
            <person name="Densmore L.D."/>
            <person name="Drew J.C."/>
            <person name="Edwards S.V."/>
            <person name="Faircloth B.C."/>
            <person name="Fujita M.K."/>
            <person name="Greenwold M.J."/>
            <person name="Hoffmann F.G."/>
            <person name="Howard J.M."/>
            <person name="Iguchi T."/>
            <person name="Janes D.E."/>
            <person name="Khan S.Y."/>
            <person name="Kohno S."/>
            <person name="de Koning A.J."/>
            <person name="Lance S.L."/>
            <person name="McCarthy F.M."/>
            <person name="McCormack J.E."/>
            <person name="Merchant M.E."/>
            <person name="Peterson D.G."/>
            <person name="Pollock D.D."/>
            <person name="Pourmand N."/>
            <person name="Raney B.J."/>
            <person name="Roessler K.A."/>
            <person name="Sanford J.R."/>
            <person name="Sawyer R.H."/>
            <person name="Schmidt C.J."/>
            <person name="Triplett E.W."/>
            <person name="Tuberville T.D."/>
            <person name="Venegas-Anaya M."/>
            <person name="Howard J.T."/>
            <person name="Jarvis E.D."/>
            <person name="Guillette L.J.Jr."/>
            <person name="Glenn T.C."/>
            <person name="Green R.E."/>
            <person name="Ray D.A."/>
        </authorList>
    </citation>
    <scope>NUCLEOTIDE SEQUENCE [LARGE SCALE GENOMIC DNA]</scope>
    <source>
        <strain evidence="2">KSC_2009_1</strain>
    </source>
</reference>
<feature type="compositionally biased region" description="Low complexity" evidence="1">
    <location>
        <begin position="11"/>
        <end position="37"/>
    </location>
</feature>
<sequence>MEGPASLGQELSQSCSSPSLSCCSSSVDLNSSLESRSPPTPGTSITVISSLAGEETKGMEEEEEDQGKDWKSLEEAAVIIRKHLQEPGEELMEDVSMEEDLGNILPDSIAAILYLSNCVMPAGEQQDTWSRRGFYYVISHPRLNRLVACVQKKP</sequence>
<feature type="region of interest" description="Disordered" evidence="1">
    <location>
        <begin position="1"/>
        <end position="70"/>
    </location>
</feature>
<evidence type="ECO:0000256" key="1">
    <source>
        <dbReference type="SAM" id="MobiDB-lite"/>
    </source>
</evidence>
<dbReference type="Proteomes" id="UP000050525">
    <property type="component" value="Unassembled WGS sequence"/>
</dbReference>
<evidence type="ECO:0000313" key="3">
    <source>
        <dbReference type="Proteomes" id="UP000050525"/>
    </source>
</evidence>